<keyword evidence="9" id="KW-0325">Glycoprotein</keyword>
<dbReference type="InterPro" id="IPR051713">
    <property type="entry name" value="T-cell_Activation_Regulation"/>
</dbReference>
<dbReference type="InterPro" id="IPR013783">
    <property type="entry name" value="Ig-like_fold"/>
</dbReference>
<comment type="subcellular location">
    <subcellularLocation>
        <location evidence="1">Cell membrane</location>
        <topology evidence="1">Single-pass type I membrane protein</topology>
    </subcellularLocation>
</comment>
<proteinExistence type="predicted"/>
<keyword evidence="3" id="KW-0812">Transmembrane</keyword>
<dbReference type="SMART" id="SM00408">
    <property type="entry name" value="IGc2"/>
    <property type="match status" value="1"/>
</dbReference>
<dbReference type="InterPro" id="IPR013106">
    <property type="entry name" value="Ig_V-set"/>
</dbReference>
<dbReference type="PANTHER" id="PTHR25466:SF14">
    <property type="entry name" value="BUTYROPHILIN SUBFAMILY 2 MEMBER A2-LIKE-RELATED"/>
    <property type="match status" value="1"/>
</dbReference>
<evidence type="ECO:0000256" key="1">
    <source>
        <dbReference type="ARBA" id="ARBA00004251"/>
    </source>
</evidence>
<dbReference type="Pfam" id="PF07686">
    <property type="entry name" value="V-set"/>
    <property type="match status" value="1"/>
</dbReference>
<evidence type="ECO:0000256" key="10">
    <source>
        <dbReference type="ARBA" id="ARBA00023319"/>
    </source>
</evidence>
<dbReference type="SUPFAM" id="SSF48726">
    <property type="entry name" value="Immunoglobulin"/>
    <property type="match status" value="1"/>
</dbReference>
<dbReference type="PANTHER" id="PTHR25466">
    <property type="entry name" value="T-LYMPHOCYTE ACTIVATION ANTIGEN"/>
    <property type="match status" value="1"/>
</dbReference>
<comment type="caution">
    <text evidence="12">The sequence shown here is derived from an EMBL/GenBank/DDBJ whole genome shotgun (WGS) entry which is preliminary data.</text>
</comment>
<dbReference type="InterPro" id="IPR003599">
    <property type="entry name" value="Ig_sub"/>
</dbReference>
<dbReference type="Gene3D" id="2.60.40.10">
    <property type="entry name" value="Immunoglobulins"/>
    <property type="match status" value="1"/>
</dbReference>
<keyword evidence="4" id="KW-0732">Signal</keyword>
<name>A0ABV0PTS1_9TELE</name>
<gene>
    <name evidence="12" type="ORF">GOODEAATRI_031854</name>
</gene>
<evidence type="ECO:0000313" key="13">
    <source>
        <dbReference type="Proteomes" id="UP001476798"/>
    </source>
</evidence>
<evidence type="ECO:0000256" key="3">
    <source>
        <dbReference type="ARBA" id="ARBA00022692"/>
    </source>
</evidence>
<feature type="domain" description="Ig-like" evidence="11">
    <location>
        <begin position="8"/>
        <end position="128"/>
    </location>
</feature>
<evidence type="ECO:0000256" key="8">
    <source>
        <dbReference type="ARBA" id="ARBA00023170"/>
    </source>
</evidence>
<dbReference type="PROSITE" id="PS50835">
    <property type="entry name" value="IG_LIKE"/>
    <property type="match status" value="1"/>
</dbReference>
<evidence type="ECO:0000259" key="11">
    <source>
        <dbReference type="PROSITE" id="PS50835"/>
    </source>
</evidence>
<dbReference type="InterPro" id="IPR036179">
    <property type="entry name" value="Ig-like_dom_sf"/>
</dbReference>
<keyword evidence="10" id="KW-0393">Immunoglobulin domain</keyword>
<dbReference type="InterPro" id="IPR007110">
    <property type="entry name" value="Ig-like_dom"/>
</dbReference>
<sequence length="218" mass="24284">MMMLNLKPSTLCVLTVSQQDSAVEMFEGHQFTLLPCEFDTFDFDDPTVVWSRSNLSPSTVHQRQQEGDDLKDQNQLYRGRTSMETEALETGDLSLNLTNLQLSDSGTYTCTVRNVIGDEWRAADVELLVKGHLVGPCPETTCWTFFILRVLHQHETQRQGGDSHVTIRPPAAVCPTHLVLCCPLRIQGGGVFRGGVCPAALQNQSSPAWRCYSRVEGQ</sequence>
<evidence type="ECO:0000256" key="7">
    <source>
        <dbReference type="ARBA" id="ARBA00023157"/>
    </source>
</evidence>
<keyword evidence="2" id="KW-1003">Cell membrane</keyword>
<accession>A0ABV0PTS1</accession>
<organism evidence="12 13">
    <name type="scientific">Goodea atripinnis</name>
    <dbReference type="NCBI Taxonomy" id="208336"/>
    <lineage>
        <taxon>Eukaryota</taxon>
        <taxon>Metazoa</taxon>
        <taxon>Chordata</taxon>
        <taxon>Craniata</taxon>
        <taxon>Vertebrata</taxon>
        <taxon>Euteleostomi</taxon>
        <taxon>Actinopterygii</taxon>
        <taxon>Neopterygii</taxon>
        <taxon>Teleostei</taxon>
        <taxon>Neoteleostei</taxon>
        <taxon>Acanthomorphata</taxon>
        <taxon>Ovalentaria</taxon>
        <taxon>Atherinomorphae</taxon>
        <taxon>Cyprinodontiformes</taxon>
        <taxon>Goodeidae</taxon>
        <taxon>Goodea</taxon>
    </lineage>
</organism>
<evidence type="ECO:0000313" key="12">
    <source>
        <dbReference type="EMBL" id="MEQ2186756.1"/>
    </source>
</evidence>
<keyword evidence="5" id="KW-1133">Transmembrane helix</keyword>
<dbReference type="EMBL" id="JAHRIO010085607">
    <property type="protein sequence ID" value="MEQ2186756.1"/>
    <property type="molecule type" value="Genomic_DNA"/>
</dbReference>
<evidence type="ECO:0000256" key="4">
    <source>
        <dbReference type="ARBA" id="ARBA00022729"/>
    </source>
</evidence>
<evidence type="ECO:0000256" key="2">
    <source>
        <dbReference type="ARBA" id="ARBA00022475"/>
    </source>
</evidence>
<keyword evidence="13" id="KW-1185">Reference proteome</keyword>
<evidence type="ECO:0000256" key="9">
    <source>
        <dbReference type="ARBA" id="ARBA00023180"/>
    </source>
</evidence>
<evidence type="ECO:0000256" key="5">
    <source>
        <dbReference type="ARBA" id="ARBA00022989"/>
    </source>
</evidence>
<evidence type="ECO:0000256" key="6">
    <source>
        <dbReference type="ARBA" id="ARBA00023136"/>
    </source>
</evidence>
<dbReference type="SMART" id="SM00409">
    <property type="entry name" value="IG"/>
    <property type="match status" value="1"/>
</dbReference>
<keyword evidence="7" id="KW-1015">Disulfide bond</keyword>
<dbReference type="InterPro" id="IPR003598">
    <property type="entry name" value="Ig_sub2"/>
</dbReference>
<keyword evidence="6" id="KW-0472">Membrane</keyword>
<dbReference type="SMART" id="SM00406">
    <property type="entry name" value="IGv"/>
    <property type="match status" value="1"/>
</dbReference>
<keyword evidence="8" id="KW-0675">Receptor</keyword>
<protein>
    <recommendedName>
        <fullName evidence="11">Ig-like domain-containing protein</fullName>
    </recommendedName>
</protein>
<dbReference type="Proteomes" id="UP001476798">
    <property type="component" value="Unassembled WGS sequence"/>
</dbReference>
<reference evidence="12 13" key="1">
    <citation type="submission" date="2021-06" db="EMBL/GenBank/DDBJ databases">
        <authorList>
            <person name="Palmer J.M."/>
        </authorList>
    </citation>
    <scope>NUCLEOTIDE SEQUENCE [LARGE SCALE GENOMIC DNA]</scope>
    <source>
        <strain evidence="12 13">GA_2019</strain>
        <tissue evidence="12">Muscle</tissue>
    </source>
</reference>